<sequence length="464" mass="53425">MKQQLQDKQPHRHDPSHVPSYMMLREQVLNILREANHDRRNESADSIHTVTNSRLTWMNNMTQCCEPMFFRLSQPQDCLTLHQLLNSQIGQTCHIVDTMRLQLKDLVKMENPSLFINSTFSEHANDSQQEALYSSKISEKLQHVSCMEDYGVWVYYPWRNVLCHLLDEEEFIKVRTIRNAHKITLEEQDELKRKKIGVVGLSVGHAVALTLAMERGCGELRLADFDTLELTNMNRLRAKVYDLGLLKGVITKREIAEIDPFLKVVIFNQGINKKNISQFLGVDDETNNNKLDLVIDECDSFDIKVQLRLHCQKFGIPVVMEASDRGCLDIERFDLDQSYPILHGRISQEYLKPDMDLDVVQRKKLITQFLDPSQASERGLKSYLEIGKTITTWPQLASDVSMGGAVVAMASRMILLKMAIPSQRNYLDVSSMIQAHQQQYAASVWIDKMKRIWLMAKCVAKSLK</sequence>
<proteinExistence type="predicted"/>
<gene>
    <name evidence="2" type="ORF">C9374_000423</name>
</gene>
<evidence type="ECO:0000313" key="3">
    <source>
        <dbReference type="Proteomes" id="UP000816034"/>
    </source>
</evidence>
<reference evidence="2 3" key="1">
    <citation type="journal article" date="2018" name="BMC Genomics">
        <title>The genome of Naegleria lovaniensis, the basis for a comparative approach to unravel pathogenicity factors of the human pathogenic amoeba N. fowleri.</title>
        <authorList>
            <person name="Liechti N."/>
            <person name="Schurch N."/>
            <person name="Bruggmann R."/>
            <person name="Wittwer M."/>
        </authorList>
    </citation>
    <scope>NUCLEOTIDE SEQUENCE [LARGE SCALE GENOMIC DNA]</scope>
    <source>
        <strain evidence="2 3">ATCC 30569</strain>
    </source>
</reference>
<dbReference type="PANTHER" id="PTHR43267:SF3">
    <property type="entry name" value="THIF PROTEIN"/>
    <property type="match status" value="1"/>
</dbReference>
<name>A0AA88GY98_NAELO</name>
<dbReference type="GO" id="GO:0061504">
    <property type="term" value="P:cyclic threonylcarbamoyladenosine biosynthetic process"/>
    <property type="evidence" value="ECO:0007669"/>
    <property type="project" value="TreeGrafter"/>
</dbReference>
<evidence type="ECO:0000313" key="2">
    <source>
        <dbReference type="EMBL" id="KAG2388259.1"/>
    </source>
</evidence>
<dbReference type="GO" id="GO:0008641">
    <property type="term" value="F:ubiquitin-like modifier activating enzyme activity"/>
    <property type="evidence" value="ECO:0007669"/>
    <property type="project" value="InterPro"/>
</dbReference>
<dbReference type="RefSeq" id="XP_044552251.1">
    <property type="nucleotide sequence ID" value="XM_044693846.1"/>
</dbReference>
<dbReference type="InterPro" id="IPR000594">
    <property type="entry name" value="ThiF_NAD_FAD-bd"/>
</dbReference>
<dbReference type="Pfam" id="PF00899">
    <property type="entry name" value="ThiF"/>
    <property type="match status" value="1"/>
</dbReference>
<feature type="domain" description="THIF-type NAD/FAD binding fold" evidence="1">
    <location>
        <begin position="181"/>
        <end position="320"/>
    </location>
</feature>
<dbReference type="Proteomes" id="UP000816034">
    <property type="component" value="Unassembled WGS sequence"/>
</dbReference>
<dbReference type="GeneID" id="68092885"/>
<dbReference type="InterPro" id="IPR045886">
    <property type="entry name" value="ThiF/MoeB/HesA"/>
</dbReference>
<dbReference type="EMBL" id="PYSW02000010">
    <property type="protein sequence ID" value="KAG2388259.1"/>
    <property type="molecule type" value="Genomic_DNA"/>
</dbReference>
<dbReference type="GO" id="GO:0061503">
    <property type="term" value="F:tRNA threonylcarbamoyladenosine dehydratase"/>
    <property type="evidence" value="ECO:0007669"/>
    <property type="project" value="TreeGrafter"/>
</dbReference>
<organism evidence="2 3">
    <name type="scientific">Naegleria lovaniensis</name>
    <name type="common">Amoeba</name>
    <dbReference type="NCBI Taxonomy" id="51637"/>
    <lineage>
        <taxon>Eukaryota</taxon>
        <taxon>Discoba</taxon>
        <taxon>Heterolobosea</taxon>
        <taxon>Tetramitia</taxon>
        <taxon>Eutetramitia</taxon>
        <taxon>Vahlkampfiidae</taxon>
        <taxon>Naegleria</taxon>
    </lineage>
</organism>
<dbReference type="InterPro" id="IPR035985">
    <property type="entry name" value="Ubiquitin-activating_enz"/>
</dbReference>
<protein>
    <recommendedName>
        <fullName evidence="1">THIF-type NAD/FAD binding fold domain-containing protein</fullName>
    </recommendedName>
</protein>
<accession>A0AA88GY98</accession>
<dbReference type="CDD" id="cd01483">
    <property type="entry name" value="E1_enzyme_family"/>
    <property type="match status" value="1"/>
</dbReference>
<dbReference type="Gene3D" id="3.40.50.720">
    <property type="entry name" value="NAD(P)-binding Rossmann-like Domain"/>
    <property type="match status" value="1"/>
</dbReference>
<evidence type="ECO:0000259" key="1">
    <source>
        <dbReference type="Pfam" id="PF00899"/>
    </source>
</evidence>
<dbReference type="SUPFAM" id="SSF69572">
    <property type="entry name" value="Activating enzymes of the ubiquitin-like proteins"/>
    <property type="match status" value="1"/>
</dbReference>
<keyword evidence="3" id="KW-1185">Reference proteome</keyword>
<dbReference type="PANTHER" id="PTHR43267">
    <property type="entry name" value="TRNA THREONYLCARBAMOYLADENOSINE DEHYDRATASE"/>
    <property type="match status" value="1"/>
</dbReference>
<dbReference type="AlphaFoldDB" id="A0AA88GY98"/>
<comment type="caution">
    <text evidence="2">The sequence shown here is derived from an EMBL/GenBank/DDBJ whole genome shotgun (WGS) entry which is preliminary data.</text>
</comment>